<sequence length="608" mass="64852">MRLPRLTTLLLFSSLWPAWAAAAELSLGIGRIEGAGWKAEGLRARLDATGQLSASIARAQGKALPPLEKLQAACRVGRGEGGALACRDGRLALSSAKLGSLQARFNLSAHSAGDWRLQLPQLQGEISGQDAAERFIAEKLAFAADADLRMQSGRLQGQTGLRLTAGQGYADPVYADFSSHPLQAQARWQWQAAAGRLDLESLQLEQPGIGRLGMNGVLRLREGRAGLDAVADIEALDLAPATEIYAKPFLAGSRMADVVASGQMQGRIELRAGAPQALALRLRGAGVALARLGLAAEGLEGALAWTADAAAAAPAALGWQALRVGKLASAPGQMQYQAGARDFRLLAPLRLGLLGGALNVRQLDLRGAGRPGMAAAFDADIEPIELARLCRAFGWPEFSGTLSGRLPGVKLENDLLSLDGALTARAFDGDIRIGDLRVIQPFSVLPRVAADLRLRNLDLQQVTSAFSFGRIEGRLHGDISGLRLLGWRPVAMDARLYTPADDRSRHRISQRAIDSISRAGGGPAGLLKRSALRVFEDFAYDRIGWSCRLDNGVCIMDGLEPSRNGGYVLVKGRLLPRIDVVGYSRRVGWDTFLAQLKAAMAAEKAEVR</sequence>
<proteinExistence type="predicted"/>
<evidence type="ECO:0008006" key="4">
    <source>
        <dbReference type="Google" id="ProtNLM"/>
    </source>
</evidence>
<reference evidence="2 3" key="1">
    <citation type="submission" date="2018-02" db="EMBL/GenBank/DDBJ databases">
        <title>Genome sequencing of Solimonas sp. HR-BB.</title>
        <authorList>
            <person name="Lee Y."/>
            <person name="Jeon C.O."/>
        </authorList>
    </citation>
    <scope>NUCLEOTIDE SEQUENCE [LARGE SCALE GENOMIC DNA]</scope>
    <source>
        <strain evidence="2 3">HR-BB</strain>
    </source>
</reference>
<evidence type="ECO:0000313" key="3">
    <source>
        <dbReference type="Proteomes" id="UP000238220"/>
    </source>
</evidence>
<feature type="chain" id="PRO_5015435300" description="Dicarboxylate transport domain-containing protein" evidence="1">
    <location>
        <begin position="23"/>
        <end position="608"/>
    </location>
</feature>
<evidence type="ECO:0000313" key="2">
    <source>
        <dbReference type="EMBL" id="PPE73301.1"/>
    </source>
</evidence>
<dbReference type="OrthoDB" id="6191549at2"/>
<protein>
    <recommendedName>
        <fullName evidence="4">Dicarboxylate transport domain-containing protein</fullName>
    </recommendedName>
</protein>
<comment type="caution">
    <text evidence="2">The sequence shown here is derived from an EMBL/GenBank/DDBJ whole genome shotgun (WGS) entry which is preliminary data.</text>
</comment>
<evidence type="ECO:0000256" key="1">
    <source>
        <dbReference type="SAM" id="SignalP"/>
    </source>
</evidence>
<organism evidence="2 3">
    <name type="scientific">Solimonas fluminis</name>
    <dbReference type="NCBI Taxonomy" id="2086571"/>
    <lineage>
        <taxon>Bacteria</taxon>
        <taxon>Pseudomonadati</taxon>
        <taxon>Pseudomonadota</taxon>
        <taxon>Gammaproteobacteria</taxon>
        <taxon>Nevskiales</taxon>
        <taxon>Nevskiaceae</taxon>
        <taxon>Solimonas</taxon>
    </lineage>
</organism>
<name>A0A2S5TE87_9GAMM</name>
<dbReference type="RefSeq" id="WP_133164305.1">
    <property type="nucleotide sequence ID" value="NZ_PSNW01000007.1"/>
</dbReference>
<gene>
    <name evidence="2" type="ORF">C3942_13585</name>
</gene>
<keyword evidence="1" id="KW-0732">Signal</keyword>
<dbReference type="Proteomes" id="UP000238220">
    <property type="component" value="Unassembled WGS sequence"/>
</dbReference>
<dbReference type="EMBL" id="PSNW01000007">
    <property type="protein sequence ID" value="PPE73301.1"/>
    <property type="molecule type" value="Genomic_DNA"/>
</dbReference>
<accession>A0A2S5TE87</accession>
<feature type="signal peptide" evidence="1">
    <location>
        <begin position="1"/>
        <end position="22"/>
    </location>
</feature>
<keyword evidence="3" id="KW-1185">Reference proteome</keyword>
<dbReference type="AlphaFoldDB" id="A0A2S5TE87"/>